<dbReference type="Pfam" id="PF01849">
    <property type="entry name" value="NAC"/>
    <property type="match status" value="1"/>
</dbReference>
<dbReference type="InterPro" id="IPR016641">
    <property type="entry name" value="EGD2/NACA0like"/>
</dbReference>
<organism evidence="3 4">
    <name type="scientific">Plasmodium falciparum MaliPS096_E11</name>
    <dbReference type="NCBI Taxonomy" id="1036727"/>
    <lineage>
        <taxon>Eukaryota</taxon>
        <taxon>Sar</taxon>
        <taxon>Alveolata</taxon>
        <taxon>Apicomplexa</taxon>
        <taxon>Aconoidasida</taxon>
        <taxon>Haemosporida</taxon>
        <taxon>Plasmodiidae</taxon>
        <taxon>Plasmodium</taxon>
        <taxon>Plasmodium (Laverania)</taxon>
    </lineage>
</organism>
<accession>A0A024WG16</accession>
<dbReference type="InterPro" id="IPR002715">
    <property type="entry name" value="Nas_poly-pep-assoc_cplx_dom"/>
</dbReference>
<dbReference type="Gene3D" id="2.20.70.30">
    <property type="entry name" value="Nascent polypeptide-associated complex domain"/>
    <property type="match status" value="1"/>
</dbReference>
<evidence type="ECO:0000313" key="4">
    <source>
        <dbReference type="Proteomes" id="UP000030699"/>
    </source>
</evidence>
<dbReference type="AlphaFoldDB" id="A0A024WG16"/>
<reference evidence="3 4" key="1">
    <citation type="submission" date="2013-02" db="EMBL/GenBank/DDBJ databases">
        <title>The Genome Annotation of Plasmodium falciparum MaliPS096_E11.</title>
        <authorList>
            <consortium name="The Broad Institute Genome Sequencing Platform"/>
            <consortium name="The Broad Institute Genome Sequencing Center for Infectious Disease"/>
            <person name="Neafsey D."/>
            <person name="Hoffman S."/>
            <person name="Volkman S."/>
            <person name="Rosenthal P."/>
            <person name="Walker B."/>
            <person name="Young S.K."/>
            <person name="Zeng Q."/>
            <person name="Gargeya S."/>
            <person name="Fitzgerald M."/>
            <person name="Haas B."/>
            <person name="Abouelleil A."/>
            <person name="Allen A.W."/>
            <person name="Alvarado L."/>
            <person name="Arachchi H.M."/>
            <person name="Berlin A.M."/>
            <person name="Chapman S.B."/>
            <person name="Gainer-Dewar J."/>
            <person name="Goldberg J."/>
            <person name="Griggs A."/>
            <person name="Gujja S."/>
            <person name="Hansen M."/>
            <person name="Howarth C."/>
            <person name="Imamovic A."/>
            <person name="Ireland A."/>
            <person name="Larimer J."/>
            <person name="McCowan C."/>
            <person name="Murphy C."/>
            <person name="Pearson M."/>
            <person name="Poon T.W."/>
            <person name="Priest M."/>
            <person name="Roberts A."/>
            <person name="Saif S."/>
            <person name="Shea T."/>
            <person name="Sisk P."/>
            <person name="Sykes S."/>
            <person name="Wortman J."/>
            <person name="Nusbaum C."/>
            <person name="Birren B."/>
        </authorList>
    </citation>
    <scope>NUCLEOTIDE SEQUENCE [LARGE SCALE GENOMIC DNA]</scope>
    <source>
        <strain evidence="3 4">MaliPS096_E11</strain>
    </source>
</reference>
<dbReference type="InterPro" id="IPR038187">
    <property type="entry name" value="NAC_A/B_dom_sf"/>
</dbReference>
<dbReference type="PANTHER" id="PTHR21713">
    <property type="entry name" value="NASCENT POLYPEPTIDE ASSOCIATED COMPLEX ALPHA SUBUNIT-RELATED"/>
    <property type="match status" value="1"/>
</dbReference>
<dbReference type="EMBL" id="KI925772">
    <property type="protein sequence ID" value="ETW46072.1"/>
    <property type="molecule type" value="Genomic_DNA"/>
</dbReference>
<feature type="region of interest" description="Disordered" evidence="1">
    <location>
        <begin position="1"/>
        <end position="41"/>
    </location>
</feature>
<proteinExistence type="predicted"/>
<gene>
    <name evidence="3" type="ORF">PFMALIP_05863</name>
</gene>
<dbReference type="OrthoDB" id="3169036at2759"/>
<evidence type="ECO:0000313" key="3">
    <source>
        <dbReference type="EMBL" id="ETW46072.1"/>
    </source>
</evidence>
<dbReference type="SMART" id="SM00952">
    <property type="entry name" value="RAP"/>
    <property type="match status" value="1"/>
</dbReference>
<dbReference type="CDD" id="cd22054">
    <property type="entry name" value="NAC_NACA"/>
    <property type="match status" value="1"/>
</dbReference>
<name>A0A024WG16_PLAFA</name>
<feature type="domain" description="NAC-A/B" evidence="2">
    <location>
        <begin position="37"/>
        <end position="102"/>
    </location>
</feature>
<dbReference type="FunFam" id="2.20.70.30:FF:000002">
    <property type="entry name" value="Nascent polypeptide-associated complex (NAC), alpha subunit"/>
    <property type="match status" value="1"/>
</dbReference>
<dbReference type="SMART" id="SM01407">
    <property type="entry name" value="NAC"/>
    <property type="match status" value="1"/>
</dbReference>
<dbReference type="Proteomes" id="UP000030699">
    <property type="component" value="Unassembled WGS sequence"/>
</dbReference>
<dbReference type="PROSITE" id="PS51151">
    <property type="entry name" value="NAC_AB"/>
    <property type="match status" value="1"/>
</dbReference>
<evidence type="ECO:0000259" key="2">
    <source>
        <dbReference type="PROSITE" id="PS51151"/>
    </source>
</evidence>
<feature type="compositionally biased region" description="Basic and acidic residues" evidence="1">
    <location>
        <begin position="1"/>
        <end position="12"/>
    </location>
</feature>
<protein>
    <recommendedName>
        <fullName evidence="2">NAC-A/B domain-containing protein</fullName>
    </recommendedName>
</protein>
<dbReference type="GO" id="GO:0005854">
    <property type="term" value="C:nascent polypeptide-associated complex"/>
    <property type="evidence" value="ECO:0007669"/>
    <property type="project" value="InterPro"/>
</dbReference>
<sequence length="250" mass="28930">MQDDKINSKDDISSSSSCEENDENKNILNPPNRTKMSKGERRARKMLVKLGLKAIPNVHKVIIKKSQKMVFAVSNVEVYKVEGTDSYVIFGDAKTDDITNSINNFIPENLPKDVDVPVEPEINFEAADKEEQKVKDLDDGSYTHENIYNICCSFPYERHLIDLISYEDVLYPSNKPLLSSELRQKHLALKGWTVHSINFRDIYNSIKDKNIISYIFNICKKIKKNLNTLTSQEKKMEEKDFWENLKYANI</sequence>
<reference evidence="3 4" key="2">
    <citation type="submission" date="2013-02" db="EMBL/GenBank/DDBJ databases">
        <title>The Genome Sequence of Plasmodium falciparum MaliPS096_E11.</title>
        <authorList>
            <consortium name="The Broad Institute Genome Sequencing Platform"/>
            <consortium name="The Broad Institute Genome Sequencing Center for Infectious Disease"/>
            <person name="Neafsey D."/>
            <person name="Cheeseman I."/>
            <person name="Volkman S."/>
            <person name="Adams J."/>
            <person name="Walker B."/>
            <person name="Young S.K."/>
            <person name="Zeng Q."/>
            <person name="Gargeya S."/>
            <person name="Fitzgerald M."/>
            <person name="Haas B."/>
            <person name="Abouelleil A."/>
            <person name="Alvarado L."/>
            <person name="Arachchi H.M."/>
            <person name="Berlin A.M."/>
            <person name="Chapman S.B."/>
            <person name="Dewar J."/>
            <person name="Goldberg J."/>
            <person name="Griggs A."/>
            <person name="Gujja S."/>
            <person name="Hansen M."/>
            <person name="Howarth C."/>
            <person name="Imamovic A."/>
            <person name="Larimer J."/>
            <person name="McCowan C."/>
            <person name="Murphy C."/>
            <person name="Neiman D."/>
            <person name="Pearson M."/>
            <person name="Priest M."/>
            <person name="Roberts A."/>
            <person name="Saif S."/>
            <person name="Shea T."/>
            <person name="Sisk P."/>
            <person name="Sykes S."/>
            <person name="Wortman J."/>
            <person name="Nusbaum C."/>
            <person name="Birren B."/>
        </authorList>
    </citation>
    <scope>NUCLEOTIDE SEQUENCE [LARGE SCALE GENOMIC DNA]</scope>
    <source>
        <strain evidence="3 4">MaliPS096_E11</strain>
    </source>
</reference>
<dbReference type="InterPro" id="IPR013584">
    <property type="entry name" value="RAP"/>
</dbReference>
<evidence type="ECO:0000256" key="1">
    <source>
        <dbReference type="SAM" id="MobiDB-lite"/>
    </source>
</evidence>